<feature type="region of interest" description="Disordered" evidence="1">
    <location>
        <begin position="64"/>
        <end position="166"/>
    </location>
</feature>
<keyword evidence="2" id="KW-0732">Signal</keyword>
<dbReference type="OrthoDB" id="1525379at2"/>
<name>H1XSI4_CALAY</name>
<organism evidence="5 7">
    <name type="scientific">Caldithrix abyssi DSM 13497</name>
    <dbReference type="NCBI Taxonomy" id="880073"/>
    <lineage>
        <taxon>Bacteria</taxon>
        <taxon>Pseudomonadati</taxon>
        <taxon>Calditrichota</taxon>
        <taxon>Calditrichia</taxon>
        <taxon>Calditrichales</taxon>
        <taxon>Calditrichaceae</taxon>
        <taxon>Caldithrix</taxon>
    </lineage>
</organism>
<feature type="compositionally biased region" description="Gly residues" evidence="1">
    <location>
        <begin position="143"/>
        <end position="157"/>
    </location>
</feature>
<dbReference type="InterPro" id="IPR028974">
    <property type="entry name" value="TSP_type-3_rpt"/>
</dbReference>
<evidence type="ECO:0000256" key="1">
    <source>
        <dbReference type="SAM" id="MobiDB-lite"/>
    </source>
</evidence>
<feature type="compositionally biased region" description="Acidic residues" evidence="1">
    <location>
        <begin position="97"/>
        <end position="111"/>
    </location>
</feature>
<dbReference type="Proteomes" id="UP000004671">
    <property type="component" value="Chromosome"/>
</dbReference>
<evidence type="ECO:0000256" key="2">
    <source>
        <dbReference type="SAM" id="SignalP"/>
    </source>
</evidence>
<sequence precursor="true">MKNLLAILGLVAIFFASNVFAQDSLQVQNQYRHGFKYQSKVMNGAQGQVKGFVDLNGDGYNDNAPDADGDGIPNGMDPDYTGAKMRKGNSNAGFVDLDGDGINDNAIDSDGDGIPNGQDPDYVRPQDGTGRQLGKGKMQGAAQGTGLGTGECDGTGPKGNAKRGIK</sequence>
<gene>
    <name evidence="3" type="ORF">Cabys_1787</name>
    <name evidence="4" type="ORF">Cabys_2641</name>
    <name evidence="5" type="ORF">Calab_2925</name>
    <name evidence="6" type="ORF">Calab_3692</name>
</gene>
<dbReference type="RefSeq" id="WP_006929890.1">
    <property type="nucleotide sequence ID" value="NZ_CM001402.1"/>
</dbReference>
<feature type="signal peptide" evidence="2">
    <location>
        <begin position="1"/>
        <end position="21"/>
    </location>
</feature>
<accession>H1XSI4</accession>
<dbReference type="EMBL" id="CM001402">
    <property type="protein sequence ID" value="EHO42532.1"/>
    <property type="molecule type" value="Genomic_DNA"/>
</dbReference>
<evidence type="ECO:0000313" key="4">
    <source>
        <dbReference type="EMBL" id="APF19390.1"/>
    </source>
</evidence>
<feature type="chain" id="PRO_5010834613" description="Thrombospondin type 3 repeat-containing protein" evidence="2">
    <location>
        <begin position="22"/>
        <end position="166"/>
    </location>
</feature>
<evidence type="ECO:0000313" key="8">
    <source>
        <dbReference type="Proteomes" id="UP000183868"/>
    </source>
</evidence>
<proteinExistence type="predicted"/>
<dbReference type="EMBL" id="CP018099">
    <property type="protein sequence ID" value="APF18536.1"/>
    <property type="molecule type" value="Genomic_DNA"/>
</dbReference>
<dbReference type="AlphaFoldDB" id="H1XSI4"/>
<dbReference type="HOGENOM" id="CLU_136061_0_0_0"/>
<evidence type="ECO:0008006" key="9">
    <source>
        <dbReference type="Google" id="ProtNLM"/>
    </source>
</evidence>
<dbReference type="KEGG" id="caby:Cabys_1787"/>
<reference evidence="3 8" key="2">
    <citation type="submission" date="2016-11" db="EMBL/GenBank/DDBJ databases">
        <title>Genomic analysis of Caldithrix abyssi and proposal of a novel bacterial phylum Caldithrichaeota.</title>
        <authorList>
            <person name="Kublanov I."/>
            <person name="Sigalova O."/>
            <person name="Gavrilov S."/>
            <person name="Lebedinsky A."/>
            <person name="Ivanova N."/>
            <person name="Daum C."/>
            <person name="Reddy T."/>
            <person name="Klenk H.P."/>
            <person name="Goker M."/>
            <person name="Reva O."/>
            <person name="Miroshnichenko M."/>
            <person name="Kyprides N."/>
            <person name="Woyke T."/>
            <person name="Gelfand M."/>
        </authorList>
    </citation>
    <scope>NUCLEOTIDE SEQUENCE [LARGE SCALE GENOMIC DNA]</scope>
    <source>
        <strain evidence="3 8">LF13</strain>
    </source>
</reference>
<dbReference type="eggNOG" id="ENOG50310H2">
    <property type="taxonomic scope" value="Bacteria"/>
</dbReference>
<protein>
    <recommendedName>
        <fullName evidence="9">Thrombospondin type 3 repeat-containing protein</fullName>
    </recommendedName>
</protein>
<evidence type="ECO:0000313" key="6">
    <source>
        <dbReference type="EMBL" id="EHO43289.1"/>
    </source>
</evidence>
<dbReference type="Proteomes" id="UP000183868">
    <property type="component" value="Chromosome"/>
</dbReference>
<keyword evidence="7" id="KW-1185">Reference proteome</keyword>
<evidence type="ECO:0000313" key="5">
    <source>
        <dbReference type="EMBL" id="EHO42532.1"/>
    </source>
</evidence>
<dbReference type="EMBL" id="CP018099">
    <property type="protein sequence ID" value="APF19390.1"/>
    <property type="molecule type" value="Genomic_DNA"/>
</dbReference>
<dbReference type="GO" id="GO:0005509">
    <property type="term" value="F:calcium ion binding"/>
    <property type="evidence" value="ECO:0007669"/>
    <property type="project" value="InterPro"/>
</dbReference>
<dbReference type="Gene3D" id="4.10.1080.10">
    <property type="entry name" value="TSP type-3 repeat"/>
    <property type="match status" value="1"/>
</dbReference>
<reference evidence="5 7" key="1">
    <citation type="submission" date="2011-09" db="EMBL/GenBank/DDBJ databases">
        <title>The permanent draft genome of Caldithrix abyssi DSM 13497.</title>
        <authorList>
            <consortium name="US DOE Joint Genome Institute (JGI-PGF)"/>
            <person name="Lucas S."/>
            <person name="Han J."/>
            <person name="Lapidus A."/>
            <person name="Bruce D."/>
            <person name="Goodwin L."/>
            <person name="Pitluck S."/>
            <person name="Peters L."/>
            <person name="Kyrpides N."/>
            <person name="Mavromatis K."/>
            <person name="Ivanova N."/>
            <person name="Mikhailova N."/>
            <person name="Chertkov O."/>
            <person name="Detter J.C."/>
            <person name="Tapia R."/>
            <person name="Han C."/>
            <person name="Land M."/>
            <person name="Hauser L."/>
            <person name="Markowitz V."/>
            <person name="Cheng J.-F."/>
            <person name="Hugenholtz P."/>
            <person name="Woyke T."/>
            <person name="Wu D."/>
            <person name="Spring S."/>
            <person name="Brambilla E."/>
            <person name="Klenk H.-P."/>
            <person name="Eisen J.A."/>
        </authorList>
    </citation>
    <scope>NUCLEOTIDE SEQUENCE [LARGE SCALE GENOMIC DNA]</scope>
    <source>
        <strain evidence="5 7">DSM 13497</strain>
    </source>
</reference>
<dbReference type="KEGG" id="caby:Cabys_2641"/>
<evidence type="ECO:0000313" key="3">
    <source>
        <dbReference type="EMBL" id="APF18536.1"/>
    </source>
</evidence>
<dbReference type="EMBL" id="CM001402">
    <property type="protein sequence ID" value="EHO43289.1"/>
    <property type="molecule type" value="Genomic_DNA"/>
</dbReference>
<dbReference type="PaxDb" id="880073-Calab_2925"/>
<dbReference type="InParanoid" id="H1XSI4"/>
<evidence type="ECO:0000313" key="7">
    <source>
        <dbReference type="Proteomes" id="UP000004671"/>
    </source>
</evidence>